<reference evidence="3" key="1">
    <citation type="submission" date="2012-12" db="EMBL/GenBank/DDBJ databases">
        <authorList>
            <person name="Hellsten U."/>
            <person name="Grimwood J."/>
            <person name="Chapman J.A."/>
            <person name="Shapiro H."/>
            <person name="Aerts A."/>
            <person name="Otillar R.P."/>
            <person name="Terry A.Y."/>
            <person name="Boore J.L."/>
            <person name="Simakov O."/>
            <person name="Marletaz F."/>
            <person name="Cho S.-J."/>
            <person name="Edsinger-Gonzales E."/>
            <person name="Havlak P."/>
            <person name="Kuo D.-H."/>
            <person name="Larsson T."/>
            <person name="Lv J."/>
            <person name="Arendt D."/>
            <person name="Savage R."/>
            <person name="Osoegawa K."/>
            <person name="de Jong P."/>
            <person name="Lindberg D.R."/>
            <person name="Seaver E.C."/>
            <person name="Weisblat D.A."/>
            <person name="Putnam N.H."/>
            <person name="Grigoriev I.V."/>
            <person name="Rokhsar D.S."/>
        </authorList>
    </citation>
    <scope>NUCLEOTIDE SEQUENCE</scope>
    <source>
        <strain evidence="3">I ESC-2004</strain>
    </source>
</reference>
<dbReference type="EnsemblMetazoa" id="CapteT186868">
    <property type="protein sequence ID" value="CapteP186868"/>
    <property type="gene ID" value="CapteG186868"/>
</dbReference>
<proteinExistence type="predicted"/>
<reference evidence="2" key="3">
    <citation type="submission" date="2015-06" db="UniProtKB">
        <authorList>
            <consortium name="EnsemblMetazoa"/>
        </authorList>
    </citation>
    <scope>IDENTIFICATION</scope>
</reference>
<dbReference type="InterPro" id="IPR036865">
    <property type="entry name" value="CRAL-TRIO_dom_sf"/>
</dbReference>
<gene>
    <name evidence="1" type="ORF">CAPTEDRAFT_186868</name>
</gene>
<dbReference type="EMBL" id="AMQN01027466">
    <property type="status" value="NOT_ANNOTATED_CDS"/>
    <property type="molecule type" value="Genomic_DNA"/>
</dbReference>
<dbReference type="AlphaFoldDB" id="R7U1R1"/>
<evidence type="ECO:0000313" key="2">
    <source>
        <dbReference type="EnsemblMetazoa" id="CapteP186868"/>
    </source>
</evidence>
<reference evidence="1 3" key="2">
    <citation type="journal article" date="2013" name="Nature">
        <title>Insights into bilaterian evolution from three spiralian genomes.</title>
        <authorList>
            <person name="Simakov O."/>
            <person name="Marletaz F."/>
            <person name="Cho S.J."/>
            <person name="Edsinger-Gonzales E."/>
            <person name="Havlak P."/>
            <person name="Hellsten U."/>
            <person name="Kuo D.H."/>
            <person name="Larsson T."/>
            <person name="Lv J."/>
            <person name="Arendt D."/>
            <person name="Savage R."/>
            <person name="Osoegawa K."/>
            <person name="de Jong P."/>
            <person name="Grimwood J."/>
            <person name="Chapman J.A."/>
            <person name="Shapiro H."/>
            <person name="Aerts A."/>
            <person name="Otillar R.P."/>
            <person name="Terry A.Y."/>
            <person name="Boore J.L."/>
            <person name="Grigoriev I.V."/>
            <person name="Lindberg D.R."/>
            <person name="Seaver E.C."/>
            <person name="Weisblat D.A."/>
            <person name="Putnam N.H."/>
            <person name="Rokhsar D.S."/>
        </authorList>
    </citation>
    <scope>NUCLEOTIDE SEQUENCE</scope>
    <source>
        <strain evidence="1 3">I ESC-2004</strain>
    </source>
</reference>
<sequence>MSTQILVQLQPSSQSKEIPDQASHLLVIVADFEQSSWMTNTFHNMMTGFLSDVTQLRERAANSRATAVLNQLKAAPHNTVIASFQRPKEPDVAAHYYYITIFYQLNFYGSDLKLLEETFGKENLPEELGGELPPGDDLAKEWQTKMESKAAVFEELKNYKIELTHEITDKKSDENVNFLTGTYRKLNVD</sequence>
<keyword evidence="3" id="KW-1185">Reference proteome</keyword>
<dbReference type="EMBL" id="KB308514">
    <property type="protein sequence ID" value="ELT97606.1"/>
    <property type="molecule type" value="Genomic_DNA"/>
</dbReference>
<dbReference type="InterPro" id="IPR008914">
    <property type="entry name" value="PEBP"/>
</dbReference>
<protein>
    <submittedName>
        <fullName evidence="1 2">Uncharacterized protein</fullName>
    </submittedName>
</protein>
<accession>R7U1R1</accession>
<dbReference type="Pfam" id="PF01161">
    <property type="entry name" value="PBP"/>
    <property type="match status" value="1"/>
</dbReference>
<evidence type="ECO:0000313" key="1">
    <source>
        <dbReference type="EMBL" id="ELT97606.1"/>
    </source>
</evidence>
<dbReference type="Proteomes" id="UP000014760">
    <property type="component" value="Unassembled WGS sequence"/>
</dbReference>
<dbReference type="OrthoDB" id="75724at2759"/>
<dbReference type="Gene3D" id="3.40.525.10">
    <property type="entry name" value="CRAL-TRIO lipid binding domain"/>
    <property type="match status" value="1"/>
</dbReference>
<dbReference type="SUPFAM" id="SSF52087">
    <property type="entry name" value="CRAL/TRIO domain"/>
    <property type="match status" value="1"/>
</dbReference>
<dbReference type="EMBL" id="AMQN01027465">
    <property type="status" value="NOT_ANNOTATED_CDS"/>
    <property type="molecule type" value="Genomic_DNA"/>
</dbReference>
<dbReference type="HOGENOM" id="CLU_1435701_0_0_1"/>
<name>R7U1R1_CAPTE</name>
<evidence type="ECO:0000313" key="3">
    <source>
        <dbReference type="Proteomes" id="UP000014760"/>
    </source>
</evidence>
<organism evidence="1">
    <name type="scientific">Capitella teleta</name>
    <name type="common">Polychaete worm</name>
    <dbReference type="NCBI Taxonomy" id="283909"/>
    <lineage>
        <taxon>Eukaryota</taxon>
        <taxon>Metazoa</taxon>
        <taxon>Spiralia</taxon>
        <taxon>Lophotrochozoa</taxon>
        <taxon>Annelida</taxon>
        <taxon>Polychaeta</taxon>
        <taxon>Sedentaria</taxon>
        <taxon>Scolecida</taxon>
        <taxon>Capitellidae</taxon>
        <taxon>Capitella</taxon>
    </lineage>
</organism>